<evidence type="ECO:0000313" key="10">
    <source>
        <dbReference type="Proteomes" id="UP000295706"/>
    </source>
</evidence>
<evidence type="ECO:0000259" key="8">
    <source>
        <dbReference type="PROSITE" id="PS51007"/>
    </source>
</evidence>
<comment type="caution">
    <text evidence="9">The sequence shown here is derived from an EMBL/GenBank/DDBJ whole genome shotgun (WGS) entry which is preliminary data.</text>
</comment>
<dbReference type="OrthoDB" id="9814063at2"/>
<evidence type="ECO:0000256" key="6">
    <source>
        <dbReference type="PIRSR" id="PIRSR602324-1"/>
    </source>
</evidence>
<reference evidence="9 10" key="1">
    <citation type="submission" date="2019-02" db="EMBL/GenBank/DDBJ databases">
        <title>Arundinibacter roseus gen. nov., sp. nov., a new member of the family Cytophagaceae.</title>
        <authorList>
            <person name="Szuroczki S."/>
            <person name="Khayer B."/>
            <person name="Sproer C."/>
            <person name="Toumi M."/>
            <person name="Szabo A."/>
            <person name="Felfoldi T."/>
            <person name="Schumann P."/>
            <person name="Toth E."/>
        </authorList>
    </citation>
    <scope>NUCLEOTIDE SEQUENCE [LARGE SCALE GENOMIC DNA]</scope>
    <source>
        <strain evidence="9 10">DMA-k-7a</strain>
    </source>
</reference>
<accession>A0A4R4KCU9</accession>
<evidence type="ECO:0000313" key="9">
    <source>
        <dbReference type="EMBL" id="TDB64129.1"/>
    </source>
</evidence>
<dbReference type="PRINTS" id="PR00606">
    <property type="entry name" value="CYTCHROMECID"/>
</dbReference>
<dbReference type="InterPro" id="IPR036909">
    <property type="entry name" value="Cyt_c-like_dom_sf"/>
</dbReference>
<keyword evidence="10" id="KW-1185">Reference proteome</keyword>
<dbReference type="AlphaFoldDB" id="A0A4R4KCU9"/>
<dbReference type="SUPFAM" id="SSF50952">
    <property type="entry name" value="Soluble quinoprotein glucose dehydrogenase"/>
    <property type="match status" value="1"/>
</dbReference>
<name>A0A4R4KCU9_9BACT</name>
<dbReference type="PANTHER" id="PTHR33546">
    <property type="entry name" value="LARGE, MULTIFUNCTIONAL SECRETED PROTEIN-RELATED"/>
    <property type="match status" value="1"/>
</dbReference>
<feature type="domain" description="Cytochrome c" evidence="8">
    <location>
        <begin position="552"/>
        <end position="644"/>
    </location>
</feature>
<evidence type="ECO:0000256" key="4">
    <source>
        <dbReference type="ARBA" id="ARBA00022982"/>
    </source>
</evidence>
<protein>
    <recommendedName>
        <fullName evidence="8">Cytochrome c domain-containing protein</fullName>
    </recommendedName>
</protein>
<evidence type="ECO:0000256" key="2">
    <source>
        <dbReference type="ARBA" id="ARBA00022617"/>
    </source>
</evidence>
<feature type="signal peptide" evidence="7">
    <location>
        <begin position="1"/>
        <end position="20"/>
    </location>
</feature>
<feature type="binding site" description="covalent" evidence="6">
    <location>
        <position position="579"/>
    </location>
    <ligand>
        <name>heme c</name>
        <dbReference type="ChEBI" id="CHEBI:61717"/>
    </ligand>
</feature>
<evidence type="ECO:0000256" key="1">
    <source>
        <dbReference type="ARBA" id="ARBA00022448"/>
    </source>
</evidence>
<evidence type="ECO:0000256" key="5">
    <source>
        <dbReference type="ARBA" id="ARBA00023004"/>
    </source>
</evidence>
<dbReference type="GO" id="GO:0020037">
    <property type="term" value="F:heme binding"/>
    <property type="evidence" value="ECO:0007669"/>
    <property type="project" value="InterPro"/>
</dbReference>
<sequence length="645" mass="71248">MKKIIQITCLILAAFTVLKAQESPKEEDFYKILTPPIPEGIILEVGGLTTLPNGSLGMSTRRGEVWIMENPTSRTPYFRKFASGLHEILGLAWKDGALYCAQRGELTKLIDKDGDGKADVYETVYAWPVSGHYHEYSFGPKIAPDGSFFVSGNVAFGDEEWWRGESRVPSRGWIFRITPDGKYEPYATGVRSPAGISMLDGELFYTDNQGDWMGTGGIFHVKKGSFMGHPAGLKWAKENGSPVTLTEEQFFSEIDNRKVKDANGRYIKPENIADEANPRMLYQLKEKYPSVQLPAVWLPYGVHGVSTAEIIKDDTQGGFGPFAGQFFVGDQGQSKIMRVFLEKVNGEYQGASFDFRSGFQSGVLRMSYAKDGSMFIGETNRGWGSAGDANQGLQRLVWNGKMPFEMYTVKAMPDGFEVNFTLPVDRKSAENPASYSLTSYIYKHHAVYGSPPINQKEVAIKGIKISEDGKTIRIVTDGLRQYYVHHLNLDGIRAAGTYYSLVHPSAYYTLNNIPTGEKLKVSELKTFSAGTTKAAAAAKAAEHVSPDAKNKATAATGGKVPTYAEVKPLLEKNTCLACHAVDKRVVGPAYVDVAKRKYSNEKIVDLIYNPKPENWPDYATPMAAMPQVPKADAMKIAAWINSLNK</sequence>
<evidence type="ECO:0000256" key="7">
    <source>
        <dbReference type="SAM" id="SignalP"/>
    </source>
</evidence>
<comment type="PTM">
    <text evidence="6">Binds 1 heme c group covalently per subunit.</text>
</comment>
<dbReference type="SUPFAM" id="SSF46626">
    <property type="entry name" value="Cytochrome c"/>
    <property type="match status" value="1"/>
</dbReference>
<dbReference type="PROSITE" id="PS51007">
    <property type="entry name" value="CYTC"/>
    <property type="match status" value="1"/>
</dbReference>
<organism evidence="9 10">
    <name type="scientific">Arundinibacter roseus</name>
    <dbReference type="NCBI Taxonomy" id="2070510"/>
    <lineage>
        <taxon>Bacteria</taxon>
        <taxon>Pseudomonadati</taxon>
        <taxon>Bacteroidota</taxon>
        <taxon>Cytophagia</taxon>
        <taxon>Cytophagales</taxon>
        <taxon>Spirosomataceae</taxon>
        <taxon>Arundinibacter</taxon>
    </lineage>
</organism>
<feature type="binding site" description="covalent" evidence="6">
    <location>
        <position position="622"/>
    </location>
    <ligand>
        <name>heme c</name>
        <dbReference type="ChEBI" id="CHEBI:61717"/>
    </ligand>
</feature>
<keyword evidence="2 6" id="KW-0349">Heme</keyword>
<keyword evidence="1" id="KW-0813">Transport</keyword>
<dbReference type="Gene3D" id="2.120.10.30">
    <property type="entry name" value="TolB, C-terminal domain"/>
    <property type="match status" value="1"/>
</dbReference>
<dbReference type="RefSeq" id="WP_132118831.1">
    <property type="nucleotide sequence ID" value="NZ_SMJU01000008.1"/>
</dbReference>
<dbReference type="PANTHER" id="PTHR33546:SF1">
    <property type="entry name" value="LARGE, MULTIFUNCTIONAL SECRETED PROTEIN"/>
    <property type="match status" value="1"/>
</dbReference>
<dbReference type="InterPro" id="IPR011041">
    <property type="entry name" value="Quinoprot_gluc/sorb_DH_b-prop"/>
</dbReference>
<dbReference type="InterPro" id="IPR009056">
    <property type="entry name" value="Cyt_c-like_dom"/>
</dbReference>
<dbReference type="Proteomes" id="UP000295706">
    <property type="component" value="Unassembled WGS sequence"/>
</dbReference>
<keyword evidence="3 6" id="KW-0479">Metal-binding</keyword>
<dbReference type="GO" id="GO:0005506">
    <property type="term" value="F:iron ion binding"/>
    <property type="evidence" value="ECO:0007669"/>
    <property type="project" value="InterPro"/>
</dbReference>
<gene>
    <name evidence="9" type="ORF">EZE20_14405</name>
</gene>
<dbReference type="GO" id="GO:0009055">
    <property type="term" value="F:electron transfer activity"/>
    <property type="evidence" value="ECO:0007669"/>
    <property type="project" value="InterPro"/>
</dbReference>
<keyword evidence="5 6" id="KW-0408">Iron</keyword>
<evidence type="ECO:0000256" key="3">
    <source>
        <dbReference type="ARBA" id="ARBA00022723"/>
    </source>
</evidence>
<keyword evidence="4" id="KW-0249">Electron transport</keyword>
<dbReference type="InterPro" id="IPR002324">
    <property type="entry name" value="Cyt_c_ID"/>
</dbReference>
<keyword evidence="7" id="KW-0732">Signal</keyword>
<proteinExistence type="predicted"/>
<feature type="chain" id="PRO_5020552003" description="Cytochrome c domain-containing protein" evidence="7">
    <location>
        <begin position="21"/>
        <end position="645"/>
    </location>
</feature>
<feature type="binding site" description="covalent" evidence="6">
    <location>
        <position position="575"/>
    </location>
    <ligand>
        <name>heme c</name>
        <dbReference type="ChEBI" id="CHEBI:61717"/>
    </ligand>
</feature>
<dbReference type="Gene3D" id="1.10.760.10">
    <property type="entry name" value="Cytochrome c-like domain"/>
    <property type="match status" value="1"/>
</dbReference>
<dbReference type="EMBL" id="SMJU01000008">
    <property type="protein sequence ID" value="TDB64129.1"/>
    <property type="molecule type" value="Genomic_DNA"/>
</dbReference>
<dbReference type="InterPro" id="IPR011042">
    <property type="entry name" value="6-blade_b-propeller_TolB-like"/>
</dbReference>